<dbReference type="Pfam" id="PF11239">
    <property type="entry name" value="DUF3040"/>
    <property type="match status" value="1"/>
</dbReference>
<keyword evidence="3" id="KW-1185">Reference proteome</keyword>
<evidence type="ECO:0000313" key="3">
    <source>
        <dbReference type="Proteomes" id="UP001142292"/>
    </source>
</evidence>
<protein>
    <submittedName>
        <fullName evidence="2">Membrane protein</fullName>
    </submittedName>
</protein>
<name>A0ABQ5ST52_9ACTN</name>
<keyword evidence="1" id="KW-0812">Transmembrane</keyword>
<dbReference type="InterPro" id="IPR021401">
    <property type="entry name" value="DUF3040"/>
</dbReference>
<accession>A0ABQ5ST52</accession>
<reference evidence="2" key="1">
    <citation type="journal article" date="2014" name="Int. J. Syst. Evol. Microbiol.">
        <title>Complete genome of a new Firmicutes species belonging to the dominant human colonic microbiota ('Ruminococcus bicirculans') reveals two chromosomes and a selective capacity to utilize plant glucans.</title>
        <authorList>
            <consortium name="NISC Comparative Sequencing Program"/>
            <person name="Wegmann U."/>
            <person name="Louis P."/>
            <person name="Goesmann A."/>
            <person name="Henrissat B."/>
            <person name="Duncan S.H."/>
            <person name="Flint H.J."/>
        </authorList>
    </citation>
    <scope>NUCLEOTIDE SEQUENCE</scope>
    <source>
        <strain evidence="2">VKM Ac-1246</strain>
    </source>
</reference>
<evidence type="ECO:0000256" key="1">
    <source>
        <dbReference type="SAM" id="Phobius"/>
    </source>
</evidence>
<reference evidence="2" key="2">
    <citation type="submission" date="2023-01" db="EMBL/GenBank/DDBJ databases">
        <authorList>
            <person name="Sun Q."/>
            <person name="Evtushenko L."/>
        </authorList>
    </citation>
    <scope>NUCLEOTIDE SEQUENCE</scope>
    <source>
        <strain evidence="2">VKM Ac-1246</strain>
    </source>
</reference>
<feature type="transmembrane region" description="Helical" evidence="1">
    <location>
        <begin position="99"/>
        <end position="120"/>
    </location>
</feature>
<keyword evidence="1" id="KW-1133">Transmembrane helix</keyword>
<organism evidence="2 3">
    <name type="scientific">Nocardioides luteus</name>
    <dbReference type="NCBI Taxonomy" id="1844"/>
    <lineage>
        <taxon>Bacteria</taxon>
        <taxon>Bacillati</taxon>
        <taxon>Actinomycetota</taxon>
        <taxon>Actinomycetes</taxon>
        <taxon>Propionibacteriales</taxon>
        <taxon>Nocardioidaceae</taxon>
        <taxon>Nocardioides</taxon>
    </lineage>
</organism>
<dbReference type="Proteomes" id="UP001142292">
    <property type="component" value="Unassembled WGS sequence"/>
</dbReference>
<keyword evidence="1" id="KW-0472">Membrane</keyword>
<dbReference type="EMBL" id="BSEL01000003">
    <property type="protein sequence ID" value="GLJ67104.1"/>
    <property type="molecule type" value="Genomic_DNA"/>
</dbReference>
<sequence length="156" mass="17328">MWQNVERQEFSGLTTAFRVASLDLEMPQQDMGGTVPLSEEELRLLEQMERALSAEDPKFASALRGTALRRAQRRHAVIAGFVLAGGVALLMTGVISRMWIVGVVGFLVMLASTSVLLTALRGAAAVEDDDEEHTPRSSFLDRVSERWKQRRRGDDL</sequence>
<feature type="transmembrane region" description="Helical" evidence="1">
    <location>
        <begin position="76"/>
        <end position="93"/>
    </location>
</feature>
<gene>
    <name evidence="2" type="ORF">GCM10017579_11400</name>
</gene>
<comment type="caution">
    <text evidence="2">The sequence shown here is derived from an EMBL/GenBank/DDBJ whole genome shotgun (WGS) entry which is preliminary data.</text>
</comment>
<proteinExistence type="predicted"/>
<evidence type="ECO:0000313" key="2">
    <source>
        <dbReference type="EMBL" id="GLJ67104.1"/>
    </source>
</evidence>